<reference evidence="1 2" key="1">
    <citation type="journal article" date="2010" name="Int. J. Syst. Evol. Microbiol.">
        <title>Reclassification of Herbaspirillum putei as a later heterotypic synonym of Herbaspirillum huttiense, with the description of H. huttiense subsp. huttiense subsp. nov. and H. huttiense subsp. putei subsp. nov., comb. nov., and description of Herbaspirillum aquaticum sp. nov.</title>
        <authorList>
            <person name="Dobritsa A.P."/>
            <person name="Reddy M.C."/>
            <person name="Samadpour M."/>
        </authorList>
    </citation>
    <scope>NUCLEOTIDE SEQUENCE [LARGE SCALE GENOMIC DNA]</scope>
    <source>
        <strain evidence="1 2">IEH 4430</strain>
    </source>
</reference>
<evidence type="ECO:0000313" key="1">
    <source>
        <dbReference type="EMBL" id="OWY33207.1"/>
    </source>
</evidence>
<comment type="caution">
    <text evidence="1">The sequence shown here is derived from an EMBL/GenBank/DDBJ whole genome shotgun (WGS) entry which is preliminary data.</text>
</comment>
<evidence type="ECO:0000313" key="2">
    <source>
        <dbReference type="Proteomes" id="UP000214747"/>
    </source>
</evidence>
<sequence length="153" mass="17970">MNAITLTPGVTYQYDIGKLYSPSERQAIERHNDSVFQEARRRQQAEIEEHTRRAYESNRPMSSEEYYQLALDREAQKQLKQKEEELLAAAKEQEKIDFMESSPPSVELVEANAMMFLKTLQEWIQRGYEIDLNRVLHFVPGCFAVRLIRSMPN</sequence>
<name>A0A225SQ95_9BURK</name>
<dbReference type="AlphaFoldDB" id="A0A225SQ95"/>
<accession>A0A225SQ95</accession>
<protein>
    <submittedName>
        <fullName evidence="1">Uncharacterized protein</fullName>
    </submittedName>
</protein>
<dbReference type="EMBL" id="NJGV01000019">
    <property type="protein sequence ID" value="OWY33207.1"/>
    <property type="molecule type" value="Genomic_DNA"/>
</dbReference>
<gene>
    <name evidence="1" type="ORF">CEJ45_17295</name>
</gene>
<dbReference type="RefSeq" id="WP_088756283.1">
    <property type="nucleotide sequence ID" value="NZ_NJGV01000019.1"/>
</dbReference>
<dbReference type="Proteomes" id="UP000214747">
    <property type="component" value="Unassembled WGS sequence"/>
</dbReference>
<organism evidence="1 2">
    <name type="scientific">Herbaspirillum aquaticum</name>
    <dbReference type="NCBI Taxonomy" id="568783"/>
    <lineage>
        <taxon>Bacteria</taxon>
        <taxon>Pseudomonadati</taxon>
        <taxon>Pseudomonadota</taxon>
        <taxon>Betaproteobacteria</taxon>
        <taxon>Burkholderiales</taxon>
        <taxon>Oxalobacteraceae</taxon>
        <taxon>Herbaspirillum</taxon>
    </lineage>
</organism>
<proteinExistence type="predicted"/>
<keyword evidence="2" id="KW-1185">Reference proteome</keyword>